<comment type="caution">
    <text evidence="1">The sequence shown here is derived from an EMBL/GenBank/DDBJ whole genome shotgun (WGS) entry which is preliminary data.</text>
</comment>
<dbReference type="Proteomes" id="UP000295361">
    <property type="component" value="Unassembled WGS sequence"/>
</dbReference>
<keyword evidence="2" id="KW-1185">Reference proteome</keyword>
<dbReference type="InParanoid" id="A0A4R6QLN5"/>
<proteinExistence type="predicted"/>
<evidence type="ECO:0000313" key="2">
    <source>
        <dbReference type="Proteomes" id="UP000295361"/>
    </source>
</evidence>
<dbReference type="EMBL" id="SNXS01000004">
    <property type="protein sequence ID" value="TDP64079.1"/>
    <property type="molecule type" value="Genomic_DNA"/>
</dbReference>
<protein>
    <submittedName>
        <fullName evidence="1">Uncharacterized protein</fullName>
    </submittedName>
</protein>
<reference evidence="1 2" key="1">
    <citation type="submission" date="2019-03" db="EMBL/GenBank/DDBJ databases">
        <title>Genomic Encyclopedia of Type Strains, Phase IV (KMG-IV): sequencing the most valuable type-strain genomes for metagenomic binning, comparative biology and taxonomic classification.</title>
        <authorList>
            <person name="Goeker M."/>
        </authorList>
    </citation>
    <scope>NUCLEOTIDE SEQUENCE [LARGE SCALE GENOMIC DNA]</scope>
    <source>
        <strain evidence="1 2">DSM 16998</strain>
    </source>
</reference>
<sequence>MPNMPWANQPRITSRWPTAAVSITDHGLLYDATMQWNKERLRAGSEKAAFLSAWRAMAGNLAMLAAGDHLPPARRVLP</sequence>
<organism evidence="1 2">
    <name type="scientific">Roseateles toxinivorans</name>
    <dbReference type="NCBI Taxonomy" id="270368"/>
    <lineage>
        <taxon>Bacteria</taxon>
        <taxon>Pseudomonadati</taxon>
        <taxon>Pseudomonadota</taxon>
        <taxon>Betaproteobacteria</taxon>
        <taxon>Burkholderiales</taxon>
        <taxon>Sphaerotilaceae</taxon>
        <taxon>Roseateles</taxon>
    </lineage>
</organism>
<name>A0A4R6QLN5_9BURK</name>
<accession>A0A4R6QLN5</accession>
<gene>
    <name evidence="1" type="ORF">DES47_104367</name>
</gene>
<evidence type="ECO:0000313" key="1">
    <source>
        <dbReference type="EMBL" id="TDP64079.1"/>
    </source>
</evidence>
<dbReference type="AlphaFoldDB" id="A0A4R6QLN5"/>